<evidence type="ECO:0000256" key="1">
    <source>
        <dbReference type="SAM" id="MobiDB-lite"/>
    </source>
</evidence>
<accession>A0A5C3R3U8</accession>
<feature type="region of interest" description="Disordered" evidence="1">
    <location>
        <begin position="363"/>
        <end position="460"/>
    </location>
</feature>
<dbReference type="OrthoDB" id="20821at2759"/>
<feature type="compositionally biased region" description="Polar residues" evidence="1">
    <location>
        <begin position="141"/>
        <end position="155"/>
    </location>
</feature>
<dbReference type="STRING" id="1884261.A0A5C3R3U8"/>
<proteinExistence type="predicted"/>
<reference evidence="3 4" key="1">
    <citation type="journal article" date="2019" name="Nat. Ecol. Evol.">
        <title>Megaphylogeny resolves global patterns of mushroom evolution.</title>
        <authorList>
            <person name="Varga T."/>
            <person name="Krizsan K."/>
            <person name="Foldi C."/>
            <person name="Dima B."/>
            <person name="Sanchez-Garcia M."/>
            <person name="Sanchez-Ramirez S."/>
            <person name="Szollosi G.J."/>
            <person name="Szarkandi J.G."/>
            <person name="Papp V."/>
            <person name="Albert L."/>
            <person name="Andreopoulos W."/>
            <person name="Angelini C."/>
            <person name="Antonin V."/>
            <person name="Barry K.W."/>
            <person name="Bougher N.L."/>
            <person name="Buchanan P."/>
            <person name="Buyck B."/>
            <person name="Bense V."/>
            <person name="Catcheside P."/>
            <person name="Chovatia M."/>
            <person name="Cooper J."/>
            <person name="Damon W."/>
            <person name="Desjardin D."/>
            <person name="Finy P."/>
            <person name="Geml J."/>
            <person name="Haridas S."/>
            <person name="Hughes K."/>
            <person name="Justo A."/>
            <person name="Karasinski D."/>
            <person name="Kautmanova I."/>
            <person name="Kiss B."/>
            <person name="Kocsube S."/>
            <person name="Kotiranta H."/>
            <person name="LaButti K.M."/>
            <person name="Lechner B.E."/>
            <person name="Liimatainen K."/>
            <person name="Lipzen A."/>
            <person name="Lukacs Z."/>
            <person name="Mihaltcheva S."/>
            <person name="Morgado L.N."/>
            <person name="Niskanen T."/>
            <person name="Noordeloos M.E."/>
            <person name="Ohm R.A."/>
            <person name="Ortiz-Santana B."/>
            <person name="Ovrebo C."/>
            <person name="Racz N."/>
            <person name="Riley R."/>
            <person name="Savchenko A."/>
            <person name="Shiryaev A."/>
            <person name="Soop K."/>
            <person name="Spirin V."/>
            <person name="Szebenyi C."/>
            <person name="Tomsovsky M."/>
            <person name="Tulloss R.E."/>
            <person name="Uehling J."/>
            <person name="Grigoriev I.V."/>
            <person name="Vagvolgyi C."/>
            <person name="Papp T."/>
            <person name="Martin F.M."/>
            <person name="Miettinen O."/>
            <person name="Hibbett D.S."/>
            <person name="Nagy L.G."/>
        </authorList>
    </citation>
    <scope>NUCLEOTIDE SEQUENCE [LARGE SCALE GENOMIC DNA]</scope>
    <source>
        <strain evidence="3 4">CBS 309.79</strain>
    </source>
</reference>
<dbReference type="InterPro" id="IPR009686">
    <property type="entry name" value="Senescence/spartin_C"/>
</dbReference>
<feature type="region of interest" description="Disordered" evidence="1">
    <location>
        <begin position="138"/>
        <end position="176"/>
    </location>
</feature>
<feature type="compositionally biased region" description="Low complexity" evidence="1">
    <location>
        <begin position="423"/>
        <end position="445"/>
    </location>
</feature>
<dbReference type="EMBL" id="ML178814">
    <property type="protein sequence ID" value="TFL07671.1"/>
    <property type="molecule type" value="Genomic_DNA"/>
</dbReference>
<dbReference type="AlphaFoldDB" id="A0A5C3R3U8"/>
<gene>
    <name evidence="3" type="ORF">BDV98DRAFT_599948</name>
</gene>
<feature type="domain" description="Senescence" evidence="2">
    <location>
        <begin position="252"/>
        <end position="539"/>
    </location>
</feature>
<feature type="region of interest" description="Disordered" evidence="1">
    <location>
        <begin position="287"/>
        <end position="319"/>
    </location>
</feature>
<protein>
    <recommendedName>
        <fullName evidence="2">Senescence domain-containing protein</fullName>
    </recommendedName>
</protein>
<dbReference type="Proteomes" id="UP000305067">
    <property type="component" value="Unassembled WGS sequence"/>
</dbReference>
<evidence type="ECO:0000259" key="2">
    <source>
        <dbReference type="Pfam" id="PF06911"/>
    </source>
</evidence>
<feature type="compositionally biased region" description="Low complexity" evidence="1">
    <location>
        <begin position="301"/>
        <end position="315"/>
    </location>
</feature>
<evidence type="ECO:0000313" key="4">
    <source>
        <dbReference type="Proteomes" id="UP000305067"/>
    </source>
</evidence>
<evidence type="ECO:0000313" key="3">
    <source>
        <dbReference type="EMBL" id="TFL07671.1"/>
    </source>
</evidence>
<feature type="compositionally biased region" description="Low complexity" evidence="1">
    <location>
        <begin position="166"/>
        <end position="176"/>
    </location>
</feature>
<organism evidence="3 4">
    <name type="scientific">Pterulicium gracile</name>
    <dbReference type="NCBI Taxonomy" id="1884261"/>
    <lineage>
        <taxon>Eukaryota</taxon>
        <taxon>Fungi</taxon>
        <taxon>Dikarya</taxon>
        <taxon>Basidiomycota</taxon>
        <taxon>Agaricomycotina</taxon>
        <taxon>Agaricomycetes</taxon>
        <taxon>Agaricomycetidae</taxon>
        <taxon>Agaricales</taxon>
        <taxon>Pleurotineae</taxon>
        <taxon>Pterulaceae</taxon>
        <taxon>Pterulicium</taxon>
    </lineage>
</organism>
<name>A0A5C3R3U8_9AGAR</name>
<sequence>MNSNATEAFVLLTLDNCALRDTAPTTHNGTLHLECVTIPSYQGDRDVYLVLRIGSFEGALDPTSVIDIEDDYSRGIRIYRFSQERFNEHAQGSIYPEVLSVRRPQGEKGRLGPHTGMQEDLETFESILAQYADVRRGGVSTPVTPVNEKSASNYPGTHLDPGAGGSSSASHNSLSDPSLRGHLVLVNQDNGELVGQVHDKRLNIQEDMLLRKPGHENDPVVIEVPDTYTPGKQDDVAMDVFVRTMTKEDEDFITKGATVVSHAISHTTTLLLTLVTAGANYYISKSQAHTPSQSRPPSPAPGTAAAARSAPGAPAQEQPSNVLAFLTSTKTRKNLSKVHALTGQAVHVSAKTVGMIDKMVKRTVDRNGNNTRPSAPSGSAKWNSPHSRLVHKASNRDEKGVVSSPLPRLQPGRSSPQPPSPVSYPTYNGSSSGAPPPSYSAATGSNPTAVSAPPRLPPRPLSRTAKVILSADLILSTLEENVKRLVVGGENTINNVVRHKYGEEAAESGSSMTGSAKNVVLVYIDMSGIGRRALLKKVGGEYVRARVMKNRREEMAQQQR</sequence>
<feature type="compositionally biased region" description="Polar residues" evidence="1">
    <location>
        <begin position="366"/>
        <end position="386"/>
    </location>
</feature>
<dbReference type="Pfam" id="PF06911">
    <property type="entry name" value="Senescence"/>
    <property type="match status" value="1"/>
</dbReference>
<keyword evidence="4" id="KW-1185">Reference proteome</keyword>